<name>A0A078AEV7_STYLE</name>
<dbReference type="Gene3D" id="1.20.1740.10">
    <property type="entry name" value="Amino acid/polyamine transporter I"/>
    <property type="match status" value="1"/>
</dbReference>
<dbReference type="InterPro" id="IPR004840">
    <property type="entry name" value="Amino_acid_permease_CS"/>
</dbReference>
<evidence type="ECO:0000313" key="8">
    <source>
        <dbReference type="EMBL" id="CDW80760.1"/>
    </source>
</evidence>
<gene>
    <name evidence="8" type="primary">Contig12469.g13301</name>
    <name evidence="8" type="ORF">STYLEM_9764</name>
</gene>
<dbReference type="PROSITE" id="PS00218">
    <property type="entry name" value="AMINO_ACID_PERMEASE_1"/>
    <property type="match status" value="1"/>
</dbReference>
<feature type="transmembrane region" description="Helical" evidence="7">
    <location>
        <begin position="132"/>
        <end position="150"/>
    </location>
</feature>
<reference evidence="8 9" key="1">
    <citation type="submission" date="2014-06" db="EMBL/GenBank/DDBJ databases">
        <authorList>
            <person name="Swart Estienne"/>
        </authorList>
    </citation>
    <scope>NUCLEOTIDE SEQUENCE [LARGE SCALE GENOMIC DNA]</scope>
    <source>
        <strain evidence="8 9">130c</strain>
    </source>
</reference>
<dbReference type="PIRSF" id="PIRSF006060">
    <property type="entry name" value="AA_transporter"/>
    <property type="match status" value="1"/>
</dbReference>
<dbReference type="GO" id="GO:0006865">
    <property type="term" value="P:amino acid transport"/>
    <property type="evidence" value="ECO:0007669"/>
    <property type="project" value="InterPro"/>
</dbReference>
<dbReference type="Pfam" id="PF13520">
    <property type="entry name" value="AA_permease_2"/>
    <property type="match status" value="1"/>
</dbReference>
<feature type="transmembrane region" description="Helical" evidence="7">
    <location>
        <begin position="156"/>
        <end position="174"/>
    </location>
</feature>
<feature type="transmembrane region" description="Helical" evidence="7">
    <location>
        <begin position="33"/>
        <end position="55"/>
    </location>
</feature>
<dbReference type="GO" id="GO:0022857">
    <property type="term" value="F:transmembrane transporter activity"/>
    <property type="evidence" value="ECO:0007669"/>
    <property type="project" value="InterPro"/>
</dbReference>
<evidence type="ECO:0000256" key="4">
    <source>
        <dbReference type="ARBA" id="ARBA00022989"/>
    </source>
</evidence>
<dbReference type="EMBL" id="CCKQ01009284">
    <property type="protein sequence ID" value="CDW80760.1"/>
    <property type="molecule type" value="Genomic_DNA"/>
</dbReference>
<dbReference type="Proteomes" id="UP000039865">
    <property type="component" value="Unassembled WGS sequence"/>
</dbReference>
<keyword evidence="3 7" id="KW-0812">Transmembrane</keyword>
<evidence type="ECO:0000256" key="6">
    <source>
        <dbReference type="SAM" id="MobiDB-lite"/>
    </source>
</evidence>
<feature type="compositionally biased region" description="Polar residues" evidence="6">
    <location>
        <begin position="7"/>
        <end position="20"/>
    </location>
</feature>
<keyword evidence="4 7" id="KW-1133">Transmembrane helix</keyword>
<evidence type="ECO:0000256" key="2">
    <source>
        <dbReference type="ARBA" id="ARBA00022448"/>
    </source>
</evidence>
<feature type="region of interest" description="Disordered" evidence="6">
    <location>
        <begin position="1"/>
        <end position="24"/>
    </location>
</feature>
<evidence type="ECO:0000256" key="1">
    <source>
        <dbReference type="ARBA" id="ARBA00004141"/>
    </source>
</evidence>
<dbReference type="OrthoDB" id="10054429at2759"/>
<feature type="transmembrane region" description="Helical" evidence="7">
    <location>
        <begin position="270"/>
        <end position="291"/>
    </location>
</feature>
<sequence>MEIIDAASQNSTRTSKKSQGTGSGYKQELNRGFSAFMSFSITFTNVACISSIVMLIDFGMITGGPVVMLFGWILVSIFTMIVASSMAEICSTYPVTGSVYYWSGALANYKWSPIASYLCGWFNFLGNLANNASFSFGLAKFLSGIFALSIESKDAFSVHTQIFIAIVLLILWSLKNYMKIEHQGWFNNTSAVYQFVSTIFVVIVIFLVSPKFSSNKFVFTKFNNQTGFDNTYYVSMLGLLMAMFGFSGYEGGATLAEETTDASVSAPKGIIYSCLLSAITGLIFIMAILYGCGENIDSIINGNSDHGAVNFFYIVFSGDQSWVVFMILILMMNLFLVGFSTTTISSRVGYAMARDGAFPYSKFLSQVNPQTQTPDRMIFLSYSFQIFLLKKSLQFR</sequence>
<feature type="transmembrane region" description="Helical" evidence="7">
    <location>
        <begin position="195"/>
        <end position="212"/>
    </location>
</feature>
<dbReference type="GO" id="GO:0016020">
    <property type="term" value="C:membrane"/>
    <property type="evidence" value="ECO:0007669"/>
    <property type="project" value="UniProtKB-SubCell"/>
</dbReference>
<feature type="transmembrane region" description="Helical" evidence="7">
    <location>
        <begin position="99"/>
        <end position="120"/>
    </location>
</feature>
<feature type="transmembrane region" description="Helical" evidence="7">
    <location>
        <begin position="67"/>
        <end position="87"/>
    </location>
</feature>
<keyword evidence="9" id="KW-1185">Reference proteome</keyword>
<accession>A0A078AEV7</accession>
<keyword evidence="5 7" id="KW-0472">Membrane</keyword>
<evidence type="ECO:0000256" key="5">
    <source>
        <dbReference type="ARBA" id="ARBA00023136"/>
    </source>
</evidence>
<evidence type="ECO:0000256" key="3">
    <source>
        <dbReference type="ARBA" id="ARBA00022692"/>
    </source>
</evidence>
<comment type="subcellular location">
    <subcellularLocation>
        <location evidence="1">Membrane</location>
        <topology evidence="1">Multi-pass membrane protein</topology>
    </subcellularLocation>
</comment>
<evidence type="ECO:0000256" key="7">
    <source>
        <dbReference type="SAM" id="Phobius"/>
    </source>
</evidence>
<dbReference type="InterPro" id="IPR002293">
    <property type="entry name" value="AA/rel_permease1"/>
</dbReference>
<dbReference type="AlphaFoldDB" id="A0A078AEV7"/>
<dbReference type="PANTHER" id="PTHR45649">
    <property type="entry name" value="AMINO-ACID PERMEASE BAT1"/>
    <property type="match status" value="1"/>
</dbReference>
<organism evidence="8 9">
    <name type="scientific">Stylonychia lemnae</name>
    <name type="common">Ciliate</name>
    <dbReference type="NCBI Taxonomy" id="5949"/>
    <lineage>
        <taxon>Eukaryota</taxon>
        <taxon>Sar</taxon>
        <taxon>Alveolata</taxon>
        <taxon>Ciliophora</taxon>
        <taxon>Intramacronucleata</taxon>
        <taxon>Spirotrichea</taxon>
        <taxon>Stichotrichia</taxon>
        <taxon>Sporadotrichida</taxon>
        <taxon>Oxytrichidae</taxon>
        <taxon>Stylonychinae</taxon>
        <taxon>Stylonychia</taxon>
    </lineage>
</organism>
<feature type="transmembrane region" description="Helical" evidence="7">
    <location>
        <begin position="232"/>
        <end position="249"/>
    </location>
</feature>
<dbReference type="InParanoid" id="A0A078AEV7"/>
<dbReference type="PANTHER" id="PTHR45649:SF26">
    <property type="entry name" value="OS04G0435100 PROTEIN"/>
    <property type="match status" value="1"/>
</dbReference>
<protein>
    <submittedName>
        <fullName evidence="8">Amino acid transporter</fullName>
    </submittedName>
</protein>
<feature type="transmembrane region" description="Helical" evidence="7">
    <location>
        <begin position="311"/>
        <end position="337"/>
    </location>
</feature>
<evidence type="ECO:0000313" key="9">
    <source>
        <dbReference type="Proteomes" id="UP000039865"/>
    </source>
</evidence>
<keyword evidence="2" id="KW-0813">Transport</keyword>
<proteinExistence type="predicted"/>